<protein>
    <submittedName>
        <fullName evidence="2">Uncharacterized protein</fullName>
    </submittedName>
</protein>
<feature type="region of interest" description="Disordered" evidence="1">
    <location>
        <begin position="228"/>
        <end position="278"/>
    </location>
</feature>
<sequence length="278" mass="30990">MDGKKIDRSQLFDDNNSQVGSDMDNQDFAVFEKMMESRIQLENADSSNDELVAVDDMSVYENQEENTSSNETGGTPMFKLFAGSNLIKVETEAIEPEYAIPQRPEVQLEESDSEEHWCALAAAAIDATSIYSMSKVPLPAMQYPKRVVHIKLDDPKPAEANNTKKSKSNSKSRLKLKSRKIQKHKLNSKQREKRCYARVLSPYMGGIIRARMLNDVIREESARAEAIARKTTTNQRGGGSGPRSKDSGFRGRGRGRRGIGGVDRPTLSIGSKFKANLQ</sequence>
<feature type="region of interest" description="Disordered" evidence="1">
    <location>
        <begin position="1"/>
        <end position="24"/>
    </location>
</feature>
<evidence type="ECO:0000313" key="2">
    <source>
        <dbReference type="EMBL" id="KAJ2680977.1"/>
    </source>
</evidence>
<reference evidence="2" key="1">
    <citation type="submission" date="2022-07" db="EMBL/GenBank/DDBJ databases">
        <title>Phylogenomic reconstructions and comparative analyses of Kickxellomycotina fungi.</title>
        <authorList>
            <person name="Reynolds N.K."/>
            <person name="Stajich J.E."/>
            <person name="Barry K."/>
            <person name="Grigoriev I.V."/>
            <person name="Crous P."/>
            <person name="Smith M.E."/>
        </authorList>
    </citation>
    <scope>NUCLEOTIDE SEQUENCE</scope>
    <source>
        <strain evidence="2">NRRL 3115</strain>
    </source>
</reference>
<dbReference type="Proteomes" id="UP001151518">
    <property type="component" value="Unassembled WGS sequence"/>
</dbReference>
<organism evidence="2 3">
    <name type="scientific">Coemansia spiralis</name>
    <dbReference type="NCBI Taxonomy" id="417178"/>
    <lineage>
        <taxon>Eukaryota</taxon>
        <taxon>Fungi</taxon>
        <taxon>Fungi incertae sedis</taxon>
        <taxon>Zoopagomycota</taxon>
        <taxon>Kickxellomycotina</taxon>
        <taxon>Kickxellomycetes</taxon>
        <taxon>Kickxellales</taxon>
        <taxon>Kickxellaceae</taxon>
        <taxon>Coemansia</taxon>
    </lineage>
</organism>
<gene>
    <name evidence="2" type="ORF">GGI25_000283</name>
</gene>
<dbReference type="AlphaFoldDB" id="A0A9W8L1B1"/>
<name>A0A9W8L1B1_9FUNG</name>
<dbReference type="EMBL" id="JANBTW010000002">
    <property type="protein sequence ID" value="KAJ2680977.1"/>
    <property type="molecule type" value="Genomic_DNA"/>
</dbReference>
<evidence type="ECO:0000313" key="3">
    <source>
        <dbReference type="Proteomes" id="UP001151518"/>
    </source>
</evidence>
<feature type="region of interest" description="Disordered" evidence="1">
    <location>
        <begin position="153"/>
        <end position="192"/>
    </location>
</feature>
<evidence type="ECO:0000256" key="1">
    <source>
        <dbReference type="SAM" id="MobiDB-lite"/>
    </source>
</evidence>
<dbReference type="InterPro" id="IPR018555">
    <property type="entry name" value="C630.06c-like"/>
</dbReference>
<dbReference type="OrthoDB" id="5587587at2759"/>
<proteinExistence type="predicted"/>
<accession>A0A9W8L1B1</accession>
<comment type="caution">
    <text evidence="2">The sequence shown here is derived from an EMBL/GenBank/DDBJ whole genome shotgun (WGS) entry which is preliminary data.</text>
</comment>
<feature type="compositionally biased region" description="Basic residues" evidence="1">
    <location>
        <begin position="164"/>
        <end position="188"/>
    </location>
</feature>
<feature type="compositionally biased region" description="Basic and acidic residues" evidence="1">
    <location>
        <begin position="1"/>
        <end position="11"/>
    </location>
</feature>
<dbReference type="Pfam" id="PF09428">
    <property type="entry name" value="DUF2011"/>
    <property type="match status" value="1"/>
</dbReference>